<evidence type="ECO:0000313" key="2">
    <source>
        <dbReference type="EMBL" id="ECS8478233.1"/>
    </source>
</evidence>
<protein>
    <submittedName>
        <fullName evidence="2">Uncharacterized protein</fullName>
    </submittedName>
</protein>
<keyword evidence="1" id="KW-0812">Transmembrane</keyword>
<keyword evidence="1" id="KW-0472">Membrane</keyword>
<dbReference type="EMBL" id="AAKKXN010000012">
    <property type="protein sequence ID" value="ECS8478233.1"/>
    <property type="molecule type" value="Genomic_DNA"/>
</dbReference>
<proteinExistence type="predicted"/>
<gene>
    <name evidence="2" type="ORF">C8634_18940</name>
</gene>
<accession>A0A5Z8FGJ2</accession>
<feature type="transmembrane region" description="Helical" evidence="1">
    <location>
        <begin position="38"/>
        <end position="61"/>
    </location>
</feature>
<sequence>MIRFAYFTPAIGVLLGLLYHLIKGFFGVSLGFVNIQGIATIVAGFSFTMLGFLAAIAAFMFSLQKYVFFRRWINDGGADVFFVLYKVAIVCLFITFSLSLIVFTNVGAALAFKLMLMFAIDNIIQTMILALVISGKVALAKKEDS</sequence>
<feature type="transmembrane region" description="Helical" evidence="1">
    <location>
        <begin position="110"/>
        <end position="133"/>
    </location>
</feature>
<reference evidence="2" key="1">
    <citation type="submission" date="2018-07" db="EMBL/GenBank/DDBJ databases">
        <authorList>
            <consortium name="PulseNet: The National Subtyping Network for Foodborne Disease Surveillance"/>
            <person name="Tarr C.L."/>
            <person name="Trees E."/>
            <person name="Katz L.S."/>
            <person name="Carleton-Romer H.A."/>
            <person name="Stroika S."/>
            <person name="Kucerova Z."/>
            <person name="Roache K.F."/>
            <person name="Sabol A.L."/>
            <person name="Besser J."/>
            <person name="Gerner-Smidt P."/>
        </authorList>
    </citation>
    <scope>NUCLEOTIDE SEQUENCE</scope>
    <source>
        <strain evidence="2">PNUSAS032273</strain>
    </source>
</reference>
<keyword evidence="1" id="KW-1133">Transmembrane helix</keyword>
<name>A0A5Z8FGJ2_SALET</name>
<organism evidence="2">
    <name type="scientific">Salmonella enterica subsp. enterica serovar Pomona</name>
    <dbReference type="NCBI Taxonomy" id="570935"/>
    <lineage>
        <taxon>Bacteria</taxon>
        <taxon>Pseudomonadati</taxon>
        <taxon>Pseudomonadota</taxon>
        <taxon>Gammaproteobacteria</taxon>
        <taxon>Enterobacterales</taxon>
        <taxon>Enterobacteriaceae</taxon>
        <taxon>Salmonella</taxon>
    </lineage>
</organism>
<evidence type="ECO:0000256" key="1">
    <source>
        <dbReference type="SAM" id="Phobius"/>
    </source>
</evidence>
<feature type="transmembrane region" description="Helical" evidence="1">
    <location>
        <begin position="82"/>
        <end position="104"/>
    </location>
</feature>
<dbReference type="AlphaFoldDB" id="A0A5Z8FGJ2"/>
<comment type="caution">
    <text evidence="2">The sequence shown here is derived from an EMBL/GenBank/DDBJ whole genome shotgun (WGS) entry which is preliminary data.</text>
</comment>